<gene>
    <name evidence="3" type="primary">nsrR</name>
    <name evidence="3" type="ORF">GCM10014713_01630</name>
</gene>
<dbReference type="InterPro" id="IPR000944">
    <property type="entry name" value="Tscrpt_reg_Rrf2"/>
</dbReference>
<reference evidence="3" key="2">
    <citation type="submission" date="2020-09" db="EMBL/GenBank/DDBJ databases">
        <authorList>
            <person name="Sun Q."/>
            <person name="Ohkuma M."/>
        </authorList>
    </citation>
    <scope>NUCLEOTIDE SEQUENCE</scope>
    <source>
        <strain evidence="3">JCM 3172</strain>
    </source>
</reference>
<dbReference type="PROSITE" id="PS51197">
    <property type="entry name" value="HTH_RRF2_2"/>
    <property type="match status" value="1"/>
</dbReference>
<dbReference type="GO" id="GO:0003677">
    <property type="term" value="F:DNA binding"/>
    <property type="evidence" value="ECO:0007669"/>
    <property type="project" value="UniProtKB-KW"/>
</dbReference>
<evidence type="ECO:0000313" key="3">
    <source>
        <dbReference type="EMBL" id="GGT12845.1"/>
    </source>
</evidence>
<name>A0A918GWT5_9ACTN</name>
<dbReference type="PANTHER" id="PTHR33221:SF4">
    <property type="entry name" value="HTH-TYPE TRANSCRIPTIONAL REPRESSOR NSRR"/>
    <property type="match status" value="1"/>
</dbReference>
<keyword evidence="1" id="KW-0238">DNA-binding</keyword>
<dbReference type="InterPro" id="IPR036388">
    <property type="entry name" value="WH-like_DNA-bd_sf"/>
</dbReference>
<keyword evidence="4" id="KW-1185">Reference proteome</keyword>
<evidence type="ECO:0000256" key="2">
    <source>
        <dbReference type="ARBA" id="ARBA00034078"/>
    </source>
</evidence>
<protein>
    <submittedName>
        <fullName evidence="3">HTH-type transcriptional repressor NsrR</fullName>
    </submittedName>
</protein>
<dbReference type="InterPro" id="IPR036390">
    <property type="entry name" value="WH_DNA-bd_sf"/>
</dbReference>
<sequence length="166" mass="17664">MVDNGVRDGVQALDCWRPGVRLTKFTDLALRAVMRLAVCEQDGPLTTQEVAEAMGVPATHMAKAVTRLQHLGVLEARRGRGGGLSLTGLGRQASVGWLVRELEGEGEVVACEGEQPCPLRGACRLRRALRDAQEAFCATLDPLTVADLVGSPTGPVLLGLATRRPD</sequence>
<dbReference type="PANTHER" id="PTHR33221">
    <property type="entry name" value="WINGED HELIX-TURN-HELIX TRANSCRIPTIONAL REGULATOR, RRF2 FAMILY"/>
    <property type="match status" value="1"/>
</dbReference>
<dbReference type="GO" id="GO:0003700">
    <property type="term" value="F:DNA-binding transcription factor activity"/>
    <property type="evidence" value="ECO:0007669"/>
    <property type="project" value="TreeGrafter"/>
</dbReference>
<dbReference type="Gene3D" id="1.10.10.10">
    <property type="entry name" value="Winged helix-like DNA-binding domain superfamily/Winged helix DNA-binding domain"/>
    <property type="match status" value="1"/>
</dbReference>
<proteinExistence type="predicted"/>
<comment type="caution">
    <text evidence="3">The sequence shown here is derived from an EMBL/GenBank/DDBJ whole genome shotgun (WGS) entry which is preliminary data.</text>
</comment>
<dbReference type="EMBL" id="BMQQ01000001">
    <property type="protein sequence ID" value="GGT12845.1"/>
    <property type="molecule type" value="Genomic_DNA"/>
</dbReference>
<accession>A0A918GWT5</accession>
<dbReference type="NCBIfam" id="TIGR00738">
    <property type="entry name" value="rrf2_super"/>
    <property type="match status" value="1"/>
</dbReference>
<dbReference type="Pfam" id="PF02082">
    <property type="entry name" value="Rrf2"/>
    <property type="match status" value="1"/>
</dbReference>
<evidence type="ECO:0000313" key="4">
    <source>
        <dbReference type="Proteomes" id="UP000619486"/>
    </source>
</evidence>
<reference evidence="3" key="1">
    <citation type="journal article" date="2014" name="Int. J. Syst. Evol. Microbiol.">
        <title>Complete genome sequence of Corynebacterium casei LMG S-19264T (=DSM 44701T), isolated from a smear-ripened cheese.</title>
        <authorList>
            <consortium name="US DOE Joint Genome Institute (JGI-PGF)"/>
            <person name="Walter F."/>
            <person name="Albersmeier A."/>
            <person name="Kalinowski J."/>
            <person name="Ruckert C."/>
        </authorList>
    </citation>
    <scope>NUCLEOTIDE SEQUENCE</scope>
    <source>
        <strain evidence="3">JCM 3172</strain>
    </source>
</reference>
<organism evidence="3 4">
    <name type="scientific">Streptomyces purpureus</name>
    <dbReference type="NCBI Taxonomy" id="1951"/>
    <lineage>
        <taxon>Bacteria</taxon>
        <taxon>Bacillati</taxon>
        <taxon>Actinomycetota</taxon>
        <taxon>Actinomycetes</taxon>
        <taxon>Kitasatosporales</taxon>
        <taxon>Streptomycetaceae</taxon>
        <taxon>Streptomyces</taxon>
    </lineage>
</organism>
<comment type="cofactor">
    <cofactor evidence="2">
        <name>[2Fe-2S] cluster</name>
        <dbReference type="ChEBI" id="CHEBI:190135"/>
    </cofactor>
</comment>
<dbReference type="SUPFAM" id="SSF46785">
    <property type="entry name" value="Winged helix' DNA-binding domain"/>
    <property type="match status" value="1"/>
</dbReference>
<dbReference type="AlphaFoldDB" id="A0A918GWT5"/>
<dbReference type="GO" id="GO:0005829">
    <property type="term" value="C:cytosol"/>
    <property type="evidence" value="ECO:0007669"/>
    <property type="project" value="TreeGrafter"/>
</dbReference>
<dbReference type="Proteomes" id="UP000619486">
    <property type="component" value="Unassembled WGS sequence"/>
</dbReference>
<evidence type="ECO:0000256" key="1">
    <source>
        <dbReference type="ARBA" id="ARBA00023125"/>
    </source>
</evidence>